<dbReference type="Proteomes" id="UP000230852">
    <property type="component" value="Unassembled WGS sequence"/>
</dbReference>
<evidence type="ECO:0000256" key="1">
    <source>
        <dbReference type="PROSITE-ProRule" id="PRU00409"/>
    </source>
</evidence>
<organism evidence="3 4">
    <name type="scientific">Candidatus Magasanikbacteria bacterium CG10_big_fil_rev_8_21_14_0_10_36_16</name>
    <dbReference type="NCBI Taxonomy" id="1974645"/>
    <lineage>
        <taxon>Bacteria</taxon>
        <taxon>Candidatus Magasanikiibacteriota</taxon>
    </lineage>
</organism>
<dbReference type="Gene3D" id="3.90.1720.10">
    <property type="entry name" value="endopeptidase domain like (from Nostoc punctiforme)"/>
    <property type="match status" value="1"/>
</dbReference>
<dbReference type="PROSITE" id="PS50975">
    <property type="entry name" value="ATP_GRASP"/>
    <property type="match status" value="1"/>
</dbReference>
<name>A0A2H0TZT4_9BACT</name>
<evidence type="ECO:0000259" key="2">
    <source>
        <dbReference type="PROSITE" id="PS50975"/>
    </source>
</evidence>
<gene>
    <name evidence="3" type="ORF">COU28_04210</name>
</gene>
<dbReference type="InterPro" id="IPR011761">
    <property type="entry name" value="ATP-grasp"/>
</dbReference>
<comment type="caution">
    <text evidence="3">The sequence shown here is derived from an EMBL/GenBank/DDBJ whole genome shotgun (WGS) entry which is preliminary data.</text>
</comment>
<dbReference type="AlphaFoldDB" id="A0A2H0TZT4"/>
<evidence type="ECO:0000313" key="3">
    <source>
        <dbReference type="EMBL" id="PIR77963.1"/>
    </source>
</evidence>
<dbReference type="GO" id="GO:0005524">
    <property type="term" value="F:ATP binding"/>
    <property type="evidence" value="ECO:0007669"/>
    <property type="project" value="UniProtKB-UniRule"/>
</dbReference>
<evidence type="ECO:0000313" key="4">
    <source>
        <dbReference type="Proteomes" id="UP000230852"/>
    </source>
</evidence>
<dbReference type="SUPFAM" id="SSF56059">
    <property type="entry name" value="Glutathione synthetase ATP-binding domain-like"/>
    <property type="match status" value="1"/>
</dbReference>
<feature type="domain" description="ATP-grasp" evidence="2">
    <location>
        <begin position="116"/>
        <end position="329"/>
    </location>
</feature>
<keyword evidence="1" id="KW-0547">Nucleotide-binding</keyword>
<dbReference type="InterPro" id="IPR003806">
    <property type="entry name" value="ATP-grasp_PylC-type"/>
</dbReference>
<keyword evidence="1" id="KW-0067">ATP-binding</keyword>
<dbReference type="Gene3D" id="3.30.470.20">
    <property type="entry name" value="ATP-grasp fold, B domain"/>
    <property type="match status" value="1"/>
</dbReference>
<accession>A0A2H0TZT4</accession>
<dbReference type="EMBL" id="PFBU01000079">
    <property type="protein sequence ID" value="PIR77963.1"/>
    <property type="molecule type" value="Genomic_DNA"/>
</dbReference>
<proteinExistence type="predicted"/>
<sequence>MQELSNKNIIYITRDIERATGFDLSNPSYYIISNTGDFAKQVAKNKSNILLIEAQKQLDTWELLQTEKAKNFINKISTSAKATADKNNPQILVFKPTTQIEKICAENNWQLLNPSAELANKIEQKISGVQWLGEENKYLPNAKIDVCDNLKFNGEKFILQYNQSHTGSGTIFIESEKQLEEIKTKFPKRECKTTRFVDGTLFTNNNIVTNKEIILGNISYQITGLKPFTKNKFATIGNDWGLAHKLLTEKQLSKYREIVETVGQKMQSENWRGLFGVDIILEKNSDNLYLIEINARQPASTTFESQLQMANRKNENGITTFEGHLLALLGCNLSDKKLIEITDGAQIIFRKNSDLSETQLQTMKKNLEKDNFTVIKYDNTKENSDLLRIQSQTSIMESHNEFNKNGLKIINQLTNQPINQSTLLESTINHYLNLNIAEKKVQTPYLNNRRSAIRGALAVLIGKGSPKDIEEEIQIISLKERIDLNDLPAEKIKEFLVENNLGVDCSGFVYYILDALVQDTKNKKLKQIIHFPLARSIVRKMIAKLRPAENCGVTTLAHESNTKKIELKDVQANDLIIFIGSGPTQDYNHIMFVKSVEKENNNLKKINYIHSFKWPSDGKYNHGVRRGIIEVVDSGKNILEQKWREQGKANEDNWTWVQAKSAKEIFAGRLKNL</sequence>
<protein>
    <recommendedName>
        <fullName evidence="2">ATP-grasp domain-containing protein</fullName>
    </recommendedName>
</protein>
<dbReference type="Pfam" id="PF02655">
    <property type="entry name" value="ATP-grasp_3"/>
    <property type="match status" value="1"/>
</dbReference>
<dbReference type="GO" id="GO:0046872">
    <property type="term" value="F:metal ion binding"/>
    <property type="evidence" value="ECO:0007669"/>
    <property type="project" value="InterPro"/>
</dbReference>
<reference evidence="4" key="1">
    <citation type="submission" date="2017-09" db="EMBL/GenBank/DDBJ databases">
        <title>Depth-based differentiation of microbial function through sediment-hosted aquifers and enrichment of novel symbionts in the deep terrestrial subsurface.</title>
        <authorList>
            <person name="Probst A.J."/>
            <person name="Ladd B."/>
            <person name="Jarett J.K."/>
            <person name="Geller-Mcgrath D.E."/>
            <person name="Sieber C.M.K."/>
            <person name="Emerson J.B."/>
            <person name="Anantharaman K."/>
            <person name="Thomas B.C."/>
            <person name="Malmstrom R."/>
            <person name="Stieglmeier M."/>
            <person name="Klingl A."/>
            <person name="Woyke T."/>
            <person name="Ryan C.M."/>
            <person name="Banfield J.F."/>
        </authorList>
    </citation>
    <scope>NUCLEOTIDE SEQUENCE [LARGE SCALE GENOMIC DNA]</scope>
</reference>